<keyword evidence="3" id="KW-0378">Hydrolase</keyword>
<dbReference type="GO" id="GO:0005737">
    <property type="term" value="C:cytoplasm"/>
    <property type="evidence" value="ECO:0007669"/>
    <property type="project" value="TreeGrafter"/>
</dbReference>
<proteinExistence type="inferred from homology"/>
<gene>
    <name evidence="6" type="primary">LOC101817669</name>
</gene>
<dbReference type="Gene3D" id="3.90.1720.10">
    <property type="entry name" value="endopeptidase domain like (from Nostoc punctiforme)"/>
    <property type="match status" value="6"/>
</dbReference>
<feature type="domain" description="LRAT" evidence="5">
    <location>
        <begin position="154"/>
        <end position="268"/>
    </location>
</feature>
<feature type="domain" description="LRAT" evidence="5">
    <location>
        <begin position="13"/>
        <end position="129"/>
    </location>
</feature>
<comment type="similarity">
    <text evidence="1">Belongs to the H-rev107 family.</text>
</comment>
<dbReference type="GO" id="GO:0004623">
    <property type="term" value="F:phospholipase A2 activity"/>
    <property type="evidence" value="ECO:0007669"/>
    <property type="project" value="TreeGrafter"/>
</dbReference>
<dbReference type="SUPFAM" id="SSF54001">
    <property type="entry name" value="Cysteine proteinases"/>
    <property type="match status" value="2"/>
</dbReference>
<dbReference type="Pfam" id="PF04970">
    <property type="entry name" value="LRAT"/>
    <property type="match status" value="6"/>
</dbReference>
<organism evidence="6 7">
    <name type="scientific">Ficedula albicollis</name>
    <name type="common">Collared flycatcher</name>
    <name type="synonym">Muscicapa albicollis</name>
    <dbReference type="NCBI Taxonomy" id="59894"/>
    <lineage>
        <taxon>Eukaryota</taxon>
        <taxon>Metazoa</taxon>
        <taxon>Chordata</taxon>
        <taxon>Craniata</taxon>
        <taxon>Vertebrata</taxon>
        <taxon>Euteleostomi</taxon>
        <taxon>Archelosauria</taxon>
        <taxon>Archosauria</taxon>
        <taxon>Dinosauria</taxon>
        <taxon>Saurischia</taxon>
        <taxon>Theropoda</taxon>
        <taxon>Coelurosauria</taxon>
        <taxon>Aves</taxon>
        <taxon>Neognathae</taxon>
        <taxon>Neoaves</taxon>
        <taxon>Telluraves</taxon>
        <taxon>Australaves</taxon>
        <taxon>Passeriformes</taxon>
        <taxon>Muscicapidae</taxon>
        <taxon>Ficedula</taxon>
    </lineage>
</organism>
<dbReference type="GO" id="GO:0016410">
    <property type="term" value="F:N-acyltransferase activity"/>
    <property type="evidence" value="ECO:0007669"/>
    <property type="project" value="TreeGrafter"/>
</dbReference>
<feature type="domain" description="LRAT" evidence="5">
    <location>
        <begin position="430"/>
        <end position="544"/>
    </location>
</feature>
<protein>
    <recommendedName>
        <fullName evidence="5">LRAT domain-containing protein</fullName>
    </recommendedName>
</protein>
<dbReference type="GO" id="GO:0070292">
    <property type="term" value="P:N-acylphosphatidylethanolamine metabolic process"/>
    <property type="evidence" value="ECO:0007669"/>
    <property type="project" value="TreeGrafter"/>
</dbReference>
<keyword evidence="7" id="KW-1185">Reference proteome</keyword>
<dbReference type="InterPro" id="IPR051496">
    <property type="entry name" value="H-rev107_PLA/AT"/>
</dbReference>
<evidence type="ECO:0000313" key="6">
    <source>
        <dbReference type="Ensembl" id="ENSFALP00000032001.1"/>
    </source>
</evidence>
<dbReference type="InterPro" id="IPR007053">
    <property type="entry name" value="LRAT_dom"/>
</dbReference>
<dbReference type="PANTHER" id="PTHR13943">
    <property type="entry name" value="HRAS-LIKE SUPPRESSOR - RELATED"/>
    <property type="match status" value="1"/>
</dbReference>
<evidence type="ECO:0000256" key="4">
    <source>
        <dbReference type="ARBA" id="ARBA00023098"/>
    </source>
</evidence>
<evidence type="ECO:0000256" key="2">
    <source>
        <dbReference type="ARBA" id="ARBA00022679"/>
    </source>
</evidence>
<dbReference type="GO" id="GO:0008970">
    <property type="term" value="F:phospholipase A1 activity"/>
    <property type="evidence" value="ECO:0007669"/>
    <property type="project" value="TreeGrafter"/>
</dbReference>
<evidence type="ECO:0000259" key="5">
    <source>
        <dbReference type="PROSITE" id="PS51934"/>
    </source>
</evidence>
<keyword evidence="4" id="KW-0443">Lipid metabolism</keyword>
<evidence type="ECO:0000313" key="7">
    <source>
        <dbReference type="Proteomes" id="UP000016665"/>
    </source>
</evidence>
<accession>A0A803WAJ5</accession>
<dbReference type="PANTHER" id="PTHR13943:SF37">
    <property type="entry name" value="PHOSPHOLIPASE A AND ACYLTRANSFERASE 1"/>
    <property type="match status" value="1"/>
</dbReference>
<dbReference type="InterPro" id="IPR038765">
    <property type="entry name" value="Papain-like_cys_pep_sf"/>
</dbReference>
<dbReference type="PROSITE" id="PS51934">
    <property type="entry name" value="LRAT"/>
    <property type="match status" value="6"/>
</dbReference>
<evidence type="ECO:0000256" key="1">
    <source>
        <dbReference type="ARBA" id="ARBA00007824"/>
    </source>
</evidence>
<dbReference type="AlphaFoldDB" id="A0A803WAJ5"/>
<dbReference type="GeneTree" id="ENSGT00940000156634"/>
<dbReference type="Ensembl" id="ENSFALT00000031732.1">
    <property type="protein sequence ID" value="ENSFALP00000032001.1"/>
    <property type="gene ID" value="ENSFALG00000007274.2"/>
</dbReference>
<feature type="domain" description="LRAT" evidence="5">
    <location>
        <begin position="566"/>
        <end position="680"/>
    </location>
</feature>
<keyword evidence="2" id="KW-0808">Transferase</keyword>
<reference evidence="6 7" key="1">
    <citation type="journal article" date="2012" name="Nature">
        <title>The genomic landscape of species divergence in Ficedula flycatchers.</title>
        <authorList>
            <person name="Ellegren H."/>
            <person name="Smeds L."/>
            <person name="Burri R."/>
            <person name="Olason P.I."/>
            <person name="Backstrom N."/>
            <person name="Kawakami T."/>
            <person name="Kunstner A."/>
            <person name="Makinen H."/>
            <person name="Nadachowska-Brzyska K."/>
            <person name="Qvarnstrom A."/>
            <person name="Uebbing S."/>
            <person name="Wolf J.B."/>
        </authorList>
    </citation>
    <scope>NUCLEOTIDE SEQUENCE [LARGE SCALE GENOMIC DNA]</scope>
</reference>
<name>A0A803WAJ5_FICAL</name>
<reference evidence="6" key="2">
    <citation type="submission" date="2025-08" db="UniProtKB">
        <authorList>
            <consortium name="Ensembl"/>
        </authorList>
    </citation>
    <scope>IDENTIFICATION</scope>
</reference>
<reference evidence="6" key="3">
    <citation type="submission" date="2025-09" db="UniProtKB">
        <authorList>
            <consortium name="Ensembl"/>
        </authorList>
    </citation>
    <scope>IDENTIFICATION</scope>
</reference>
<sequence>MTDGRSHPQPGDLIEIDRRAYQHWALYMGDGYVINVTPVDEGAPSLLVSTTSVFTRKAKVKKQLLKEVVGDHKWRVNNKYDRSRIPRPVEEIIRRAEQWIDKEVPYDVLGSNCEHFVTELRYGEAVSEQKTFVGGESCITDTRDDKDDPKPGDLIEIKRGHYDHWALYVGDGYVIHVTPVDDGVPSLSVGNETILIIKVTKEFLKEVAGNDAWAVNNKYDQYCTPLPTEEIIQCAEGCIGKEMAYDVFDFKADDLVTKLRYGGQVSLGGELHFLDTGDDKDYLKPGDLIEIDRPLYQHWALYVGNGYVIHVTPVGKNSPPMSAGSVTLLIKRAKVKKELLKKAAGKDNWRVNNKYDPYRKPFPVEEIIRRAESQIGKVVQYRLFYKNCEHFVTEVRYGEGVSEQHRAFVGGKLHILDKRNDEEYPKPGDLIEIKRRHYDHWALYVGDGYVIHVTPADEGVPPLSADSDTILNIKVTKELLKEVIESDAWAVNNKYDQYCTPLPVEEIIQCAEGSIGKEMAYDVFDFKADDFVTKLRYGVQHRAFFGGESHILDMRDDEEYPKPGDLIEIKRGHYDHWALYVGDGYVIHVAPVDDGVACLSAGSGTILIIKVTKELLKEVAGKDAWAVNNKYDQYCTPLPVDEIIWRAEGCIGEEMAYDVFDFKADEFVTKLRYGGQLRAFVGGESHILDTGDDKEYPIPGDLIEIDRPLYQHWALYVGNGNVIHVTPVGENSPPASGSTMTLLVKRAKVKKELLEDAAGGDNWRVNNKYDEYREPFPVEEILRRAESQIGKVVLYRLFYKNCEHFVTEVRYGEGVSEQAMTALGKIRSTIGTVMVGVGTACASVLTGLLFPPALPVVAANGLTAFSTMLARNDFILQEIMKAKIHIEQKRCC</sequence>
<dbReference type="Proteomes" id="UP000016665">
    <property type="component" value="Chromosome 9"/>
</dbReference>
<feature type="domain" description="LRAT" evidence="5">
    <location>
        <begin position="702"/>
        <end position="818"/>
    </location>
</feature>
<feature type="domain" description="LRAT" evidence="5">
    <location>
        <begin position="288"/>
        <end position="404"/>
    </location>
</feature>
<evidence type="ECO:0000256" key="3">
    <source>
        <dbReference type="ARBA" id="ARBA00022801"/>
    </source>
</evidence>